<dbReference type="PANTHER" id="PTHR23513">
    <property type="entry name" value="INTEGRAL MEMBRANE EFFLUX PROTEIN-RELATED"/>
    <property type="match status" value="1"/>
</dbReference>
<feature type="transmembrane region" description="Helical" evidence="7">
    <location>
        <begin position="375"/>
        <end position="398"/>
    </location>
</feature>
<feature type="transmembrane region" description="Helical" evidence="7">
    <location>
        <begin position="317"/>
        <end position="337"/>
    </location>
</feature>
<feature type="transmembrane region" description="Helical" evidence="7">
    <location>
        <begin position="54"/>
        <end position="74"/>
    </location>
</feature>
<dbReference type="SUPFAM" id="SSF103473">
    <property type="entry name" value="MFS general substrate transporter"/>
    <property type="match status" value="1"/>
</dbReference>
<feature type="transmembrane region" description="Helical" evidence="7">
    <location>
        <begin position="147"/>
        <end position="171"/>
    </location>
</feature>
<comment type="caution">
    <text evidence="9">The sequence shown here is derived from an EMBL/GenBank/DDBJ whole genome shotgun (WGS) entry which is preliminary data.</text>
</comment>
<dbReference type="InterPro" id="IPR036259">
    <property type="entry name" value="MFS_trans_sf"/>
</dbReference>
<feature type="transmembrane region" description="Helical" evidence="7">
    <location>
        <begin position="289"/>
        <end position="310"/>
    </location>
</feature>
<evidence type="ECO:0000313" key="10">
    <source>
        <dbReference type="Proteomes" id="UP000294656"/>
    </source>
</evidence>
<evidence type="ECO:0000259" key="8">
    <source>
        <dbReference type="PROSITE" id="PS50850"/>
    </source>
</evidence>
<dbReference type="GO" id="GO:0022857">
    <property type="term" value="F:transmembrane transporter activity"/>
    <property type="evidence" value="ECO:0007669"/>
    <property type="project" value="InterPro"/>
</dbReference>
<dbReference type="Pfam" id="PF05977">
    <property type="entry name" value="MFS_3"/>
    <property type="match status" value="1"/>
</dbReference>
<keyword evidence="10" id="KW-1185">Reference proteome</keyword>
<sequence length="440" mass="46274">MSKTNIMLDFSLLKTNKNFRAIFIARLMSVLGIGMLNVAVPIQIYELTGSSLQVGFAVALDGFGMFVGLMLGGVLADRYDRRKLILFSRFICGVGFVLLALNSYLTAPSVWAVYAISLWDGFFSAIGMTALLASIPHLVGRENVPTAGALSMLIVRIGSVISPALAGVVIVSLGVTWNYGLAAAGTLCTLLSLVFLPSMKPTEKPEDDNPIKSMVGGFRFVFQHKVIRSVVALGTLEAVTISIRVLFPALALSAFGGGAFEVGLMYAAVPVGSTLGALTSGWVRSVNKPGIVMLTTAFLAFMCVALLGLMDHLIPTLIILGMFGYFGSIGSLLQYSIVQGHTPDQMLGRMGSFWTAQDVIGDSAGALGIGVLGKVLAPFTSLLSLGLGCAGVTLLMAASFKSLRTAKLIDPSVMVVSDKTNIDPDVSDTGSTHKLAQSAT</sequence>
<dbReference type="NCBIfam" id="NF007792">
    <property type="entry name" value="PRK10489.1"/>
    <property type="match status" value="1"/>
</dbReference>
<proteinExistence type="predicted"/>
<dbReference type="GO" id="GO:0005886">
    <property type="term" value="C:plasma membrane"/>
    <property type="evidence" value="ECO:0007669"/>
    <property type="project" value="UniProtKB-SubCell"/>
</dbReference>
<evidence type="ECO:0000313" key="9">
    <source>
        <dbReference type="EMBL" id="TDO99502.1"/>
    </source>
</evidence>
<dbReference type="OrthoDB" id="7283966at2"/>
<evidence type="ECO:0000256" key="2">
    <source>
        <dbReference type="ARBA" id="ARBA00022448"/>
    </source>
</evidence>
<organism evidence="9 10">
    <name type="scientific">Marinomonas balearica</name>
    <dbReference type="NCBI Taxonomy" id="491947"/>
    <lineage>
        <taxon>Bacteria</taxon>
        <taxon>Pseudomonadati</taxon>
        <taxon>Pseudomonadota</taxon>
        <taxon>Gammaproteobacteria</taxon>
        <taxon>Oceanospirillales</taxon>
        <taxon>Oceanospirillaceae</taxon>
        <taxon>Marinomonas</taxon>
    </lineage>
</organism>
<evidence type="ECO:0000256" key="7">
    <source>
        <dbReference type="SAM" id="Phobius"/>
    </source>
</evidence>
<evidence type="ECO:0000256" key="1">
    <source>
        <dbReference type="ARBA" id="ARBA00004651"/>
    </source>
</evidence>
<dbReference type="Gene3D" id="1.20.1250.20">
    <property type="entry name" value="MFS general substrate transporter like domains"/>
    <property type="match status" value="1"/>
</dbReference>
<reference evidence="9 10" key="1">
    <citation type="submission" date="2019-03" db="EMBL/GenBank/DDBJ databases">
        <title>Genomic Encyclopedia of Type Strains, Phase III (KMG-III): the genomes of soil and plant-associated and newly described type strains.</title>
        <authorList>
            <person name="Whitman W."/>
        </authorList>
    </citation>
    <scope>NUCLEOTIDE SEQUENCE [LARGE SCALE GENOMIC DNA]</scope>
    <source>
        <strain evidence="9 10">CECT 7378</strain>
    </source>
</reference>
<name>A0A4V3CGY1_9GAMM</name>
<protein>
    <submittedName>
        <fullName evidence="9">ENTS family enterobactin (Siderophore) exporter</fullName>
    </submittedName>
</protein>
<feature type="transmembrane region" description="Helical" evidence="7">
    <location>
        <begin position="245"/>
        <end position="269"/>
    </location>
</feature>
<dbReference type="Proteomes" id="UP000294656">
    <property type="component" value="Unassembled WGS sequence"/>
</dbReference>
<feature type="domain" description="Major facilitator superfamily (MFS) profile" evidence="8">
    <location>
        <begin position="18"/>
        <end position="401"/>
    </location>
</feature>
<gene>
    <name evidence="9" type="ORF">DFP79_0485</name>
</gene>
<feature type="transmembrane region" description="Helical" evidence="7">
    <location>
        <begin position="111"/>
        <end position="135"/>
    </location>
</feature>
<feature type="transmembrane region" description="Helical" evidence="7">
    <location>
        <begin position="177"/>
        <end position="196"/>
    </location>
</feature>
<evidence type="ECO:0000256" key="5">
    <source>
        <dbReference type="ARBA" id="ARBA00022989"/>
    </source>
</evidence>
<dbReference type="PANTHER" id="PTHR23513:SF9">
    <property type="entry name" value="ENTEROBACTIN EXPORTER ENTS"/>
    <property type="match status" value="1"/>
</dbReference>
<keyword evidence="6 7" id="KW-0472">Membrane</keyword>
<dbReference type="RefSeq" id="WP_133502358.1">
    <property type="nucleotide sequence ID" value="NZ_SNXC01000009.1"/>
</dbReference>
<feature type="transmembrane region" description="Helical" evidence="7">
    <location>
        <begin position="21"/>
        <end position="42"/>
    </location>
</feature>
<keyword evidence="2" id="KW-0813">Transport</keyword>
<keyword evidence="4 7" id="KW-0812">Transmembrane</keyword>
<dbReference type="InterPro" id="IPR020846">
    <property type="entry name" value="MFS_dom"/>
</dbReference>
<evidence type="ECO:0000256" key="6">
    <source>
        <dbReference type="ARBA" id="ARBA00023136"/>
    </source>
</evidence>
<keyword evidence="3" id="KW-1003">Cell membrane</keyword>
<dbReference type="EMBL" id="SNXC01000009">
    <property type="protein sequence ID" value="TDO99502.1"/>
    <property type="molecule type" value="Genomic_DNA"/>
</dbReference>
<comment type="subcellular location">
    <subcellularLocation>
        <location evidence="1">Cell membrane</location>
        <topology evidence="1">Multi-pass membrane protein</topology>
    </subcellularLocation>
</comment>
<accession>A0A4V3CGY1</accession>
<dbReference type="AlphaFoldDB" id="A0A4V3CGY1"/>
<evidence type="ECO:0000256" key="4">
    <source>
        <dbReference type="ARBA" id="ARBA00022692"/>
    </source>
</evidence>
<feature type="transmembrane region" description="Helical" evidence="7">
    <location>
        <begin position="86"/>
        <end position="105"/>
    </location>
</feature>
<evidence type="ECO:0000256" key="3">
    <source>
        <dbReference type="ARBA" id="ARBA00022475"/>
    </source>
</evidence>
<dbReference type="PROSITE" id="PS50850">
    <property type="entry name" value="MFS"/>
    <property type="match status" value="1"/>
</dbReference>
<dbReference type="InterPro" id="IPR010290">
    <property type="entry name" value="TM_effector"/>
</dbReference>
<keyword evidence="5 7" id="KW-1133">Transmembrane helix</keyword>
<dbReference type="CDD" id="cd06173">
    <property type="entry name" value="MFS_MefA_like"/>
    <property type="match status" value="1"/>
</dbReference>